<dbReference type="GO" id="GO:0005902">
    <property type="term" value="C:microvillus"/>
    <property type="evidence" value="ECO:0007669"/>
    <property type="project" value="TreeGrafter"/>
</dbReference>
<comment type="caution">
    <text evidence="13">The sequence shown here is derived from an EMBL/GenBank/DDBJ whole genome shotgun (WGS) entry which is preliminary data.</text>
</comment>
<proteinExistence type="inferred from homology"/>
<feature type="domain" description="SH3" evidence="10">
    <location>
        <begin position="1033"/>
        <end position="1091"/>
    </location>
</feature>
<dbReference type="GO" id="GO:0016459">
    <property type="term" value="C:myosin complex"/>
    <property type="evidence" value="ECO:0007669"/>
    <property type="project" value="UniProtKB-KW"/>
</dbReference>
<keyword evidence="4 9" id="KW-0067">ATP-binding</keyword>
<evidence type="ECO:0000256" key="1">
    <source>
        <dbReference type="ARBA" id="ARBA00008314"/>
    </source>
</evidence>
<feature type="domain" description="Myosin motor" evidence="11">
    <location>
        <begin position="13"/>
        <end position="687"/>
    </location>
</feature>
<dbReference type="Gene3D" id="1.20.5.4820">
    <property type="match status" value="1"/>
</dbReference>
<dbReference type="InterPro" id="IPR001452">
    <property type="entry name" value="SH3_domain"/>
</dbReference>
<evidence type="ECO:0000313" key="14">
    <source>
        <dbReference type="Proteomes" id="UP000663879"/>
    </source>
</evidence>
<dbReference type="SUPFAM" id="SSF52540">
    <property type="entry name" value="P-loop containing nucleoside triphosphate hydrolases"/>
    <property type="match status" value="1"/>
</dbReference>
<keyword evidence="6 9" id="KW-0505">Motor protein</keyword>
<dbReference type="PANTHER" id="PTHR13140:SF729">
    <property type="entry name" value="UNCONVENTIONAL MYOSIN-IE"/>
    <property type="match status" value="1"/>
</dbReference>
<dbReference type="Gene3D" id="1.10.10.820">
    <property type="match status" value="1"/>
</dbReference>
<dbReference type="Pfam" id="PF06017">
    <property type="entry name" value="Myosin_TH1"/>
    <property type="match status" value="1"/>
</dbReference>
<dbReference type="PANTHER" id="PTHR13140">
    <property type="entry name" value="MYOSIN"/>
    <property type="match status" value="1"/>
</dbReference>
<dbReference type="InterPro" id="IPR027417">
    <property type="entry name" value="P-loop_NTPase"/>
</dbReference>
<dbReference type="InterPro" id="IPR036961">
    <property type="entry name" value="Kinesin_motor_dom_sf"/>
</dbReference>
<evidence type="ECO:0000256" key="4">
    <source>
        <dbReference type="ARBA" id="ARBA00022840"/>
    </source>
</evidence>
<evidence type="ECO:0000256" key="9">
    <source>
        <dbReference type="PROSITE-ProRule" id="PRU00782"/>
    </source>
</evidence>
<dbReference type="FunFam" id="1.20.58.530:FF:000007">
    <property type="entry name" value="Myosin IE"/>
    <property type="match status" value="1"/>
</dbReference>
<sequence>MAYHWASNNVKQTGYDDMVLLPKITDQAIFDNLKKRLMDNYIYTYIGPVLIAVNPYKELPYFTDEEIEKYRGATQIENPPHIYAIADFMYRNMLIDNENQCVIISGESGAGKTVSAKYIMSYISKVSGGNQSHKVQNIKNIILLSNPLLEAFGNAKTLRNNNSSRFGKYVEIQFTRSGEPEAGRITNFLLEKSRVVGQMKNERNFHIFYQICSYKNDDFHKKLGIVSMSRFNYLSRSGCFEVDGVDDQKDFNEVLNAMRAVKISDEDQFNIFKLVAGILHLGNVNFVPHGNYAQPENMDALEYPSYLLGISKDSLRTKLISRTIETKAGSMTEKIDVTLNVEQADHTKNALAKGIYARVFDYLVNVINSAMEVKHPNLLNIGILDIYGFEIFEQNGFEQFCINYVNEKLQQIFIELTLKAEQEEYKQEGIKWTDISFFNNKIVCDLIESKTTPPGIFSILDDVVITMHATGDGVDKNLLQKLQKSYSGHPHFNSNATGFLINHYAGDVNYDIDGFCEKNRDVLFQDLVDLMKSSSCAFVRNLFPDQPIGPGKRPTTAGNKIKTQANQLVEKLMKCYPSYIRCIKPNDVKQPKNIDEERVKHQIKYLGLVENVRIRRAGFAYRREFQKFLQRYDIVSKQTKFWKGPVDKGIKMIMDSVNMDPQEWQMGKTKVFIKSPESLFLLEEIRDRRYNEYAVILQKAFRKFNAVQFYLKLKNEAADLLYQKKERRENSVNRKFYADYIGLDRYPGIQALIPKRENIEFAQTCYKYERKFKPQKRDLILTNKAIYIIGRERVKDKNKKKSIVEVIKRRIEYMQLNKIILSHYCDNFMMLVPYNQYGTLLNIEFKTEFLTTFTKRYKESHNKDFQIDFCDSIEYEIKKDGFFGGGSRILKFVRDPAIKDVSMNPNGKTCTIRVPSGLPNTTRPSANYYQKNFESEPWWPKFEQLKNRFNITIVKGDKSRLKNIKNSSENKKPFEQNQFNNIIKNNPNQNFKNGQLNIPQMTNPQSSSSLRQEQDKIIKPPLPASRKPKVPEPNYPKCRAMYAYQASDPDELSFEENDIIYLVKEKEPEGWWIGICKGKSGLFPSNYVEKI</sequence>
<organism evidence="13 14">
    <name type="scientific">Brachionus calyciflorus</name>
    <dbReference type="NCBI Taxonomy" id="104777"/>
    <lineage>
        <taxon>Eukaryota</taxon>
        <taxon>Metazoa</taxon>
        <taxon>Spiralia</taxon>
        <taxon>Gnathifera</taxon>
        <taxon>Rotifera</taxon>
        <taxon>Eurotatoria</taxon>
        <taxon>Monogononta</taxon>
        <taxon>Pseudotrocha</taxon>
        <taxon>Ploima</taxon>
        <taxon>Brachionidae</taxon>
        <taxon>Brachionus</taxon>
    </lineage>
</organism>
<dbReference type="Gene3D" id="2.30.30.40">
    <property type="entry name" value="SH3 Domains"/>
    <property type="match status" value="1"/>
</dbReference>
<keyword evidence="14" id="KW-1185">Reference proteome</keyword>
<dbReference type="FunFam" id="2.30.30.40:FF:000072">
    <property type="entry name" value="Unconventional Myosin IB"/>
    <property type="match status" value="1"/>
</dbReference>
<dbReference type="AlphaFoldDB" id="A0A813WWB6"/>
<evidence type="ECO:0000259" key="11">
    <source>
        <dbReference type="PROSITE" id="PS51456"/>
    </source>
</evidence>
<reference evidence="13" key="1">
    <citation type="submission" date="2021-02" db="EMBL/GenBank/DDBJ databases">
        <authorList>
            <person name="Nowell W R."/>
        </authorList>
    </citation>
    <scope>NUCLEOTIDE SEQUENCE</scope>
    <source>
        <strain evidence="13">Ploen Becks lab</strain>
    </source>
</reference>
<evidence type="ECO:0000256" key="6">
    <source>
        <dbReference type="ARBA" id="ARBA00023175"/>
    </source>
</evidence>
<dbReference type="SUPFAM" id="SSF50044">
    <property type="entry name" value="SH3-domain"/>
    <property type="match status" value="1"/>
</dbReference>
<comment type="similarity">
    <text evidence="1 9">Belongs to the TRAFAC class myosin-kinesin ATPase superfamily. Myosin family.</text>
</comment>
<dbReference type="EMBL" id="CAJNOC010001430">
    <property type="protein sequence ID" value="CAF0864311.1"/>
    <property type="molecule type" value="Genomic_DNA"/>
</dbReference>
<feature type="binding site" evidence="9">
    <location>
        <begin position="106"/>
        <end position="113"/>
    </location>
    <ligand>
        <name>ATP</name>
        <dbReference type="ChEBI" id="CHEBI:30616"/>
    </ligand>
</feature>
<evidence type="ECO:0000256" key="8">
    <source>
        <dbReference type="PROSITE-ProRule" id="PRU00192"/>
    </source>
</evidence>
<dbReference type="GO" id="GO:0051015">
    <property type="term" value="F:actin filament binding"/>
    <property type="evidence" value="ECO:0007669"/>
    <property type="project" value="TreeGrafter"/>
</dbReference>
<dbReference type="PROSITE" id="PS50002">
    <property type="entry name" value="SH3"/>
    <property type="match status" value="1"/>
</dbReference>
<gene>
    <name evidence="13" type="ORF">OXX778_LOCUS9601</name>
</gene>
<evidence type="ECO:0000256" key="3">
    <source>
        <dbReference type="ARBA" id="ARBA00022741"/>
    </source>
</evidence>
<dbReference type="PROSITE" id="PS51757">
    <property type="entry name" value="TH1"/>
    <property type="match status" value="1"/>
</dbReference>
<dbReference type="InterPro" id="IPR010926">
    <property type="entry name" value="Myosin_TH1"/>
</dbReference>
<dbReference type="FunFam" id="3.40.850.10:FF:000101">
    <property type="entry name" value="Slow myosin heavy chain 2"/>
    <property type="match status" value="1"/>
</dbReference>
<dbReference type="Pfam" id="PF14604">
    <property type="entry name" value="SH3_9"/>
    <property type="match status" value="1"/>
</dbReference>
<dbReference type="Proteomes" id="UP000663879">
    <property type="component" value="Unassembled WGS sequence"/>
</dbReference>
<evidence type="ECO:0000259" key="10">
    <source>
        <dbReference type="PROSITE" id="PS50002"/>
    </source>
</evidence>
<dbReference type="PROSITE" id="PS51456">
    <property type="entry name" value="MYOSIN_MOTOR"/>
    <property type="match status" value="1"/>
</dbReference>
<evidence type="ECO:0000256" key="5">
    <source>
        <dbReference type="ARBA" id="ARBA00023123"/>
    </source>
</evidence>
<keyword evidence="7 9" id="KW-0009">Actin-binding</keyword>
<dbReference type="GO" id="GO:0000146">
    <property type="term" value="F:microfilament motor activity"/>
    <property type="evidence" value="ECO:0007669"/>
    <property type="project" value="TreeGrafter"/>
</dbReference>
<dbReference type="InterPro" id="IPR036072">
    <property type="entry name" value="MYSc_Myo1"/>
</dbReference>
<dbReference type="InterPro" id="IPR036028">
    <property type="entry name" value="SH3-like_dom_sf"/>
</dbReference>
<dbReference type="OrthoDB" id="6108017at2759"/>
<dbReference type="SMART" id="SM00326">
    <property type="entry name" value="SH3"/>
    <property type="match status" value="1"/>
</dbReference>
<dbReference type="GO" id="GO:0005886">
    <property type="term" value="C:plasma membrane"/>
    <property type="evidence" value="ECO:0007669"/>
    <property type="project" value="TreeGrafter"/>
</dbReference>
<evidence type="ECO:0000313" key="13">
    <source>
        <dbReference type="EMBL" id="CAF0864311.1"/>
    </source>
</evidence>
<keyword evidence="2 8" id="KW-0728">SH3 domain</keyword>
<dbReference type="GO" id="GO:0005737">
    <property type="term" value="C:cytoplasm"/>
    <property type="evidence" value="ECO:0007669"/>
    <property type="project" value="TreeGrafter"/>
</dbReference>
<dbReference type="GO" id="GO:0006897">
    <property type="term" value="P:endocytosis"/>
    <property type="evidence" value="ECO:0007669"/>
    <property type="project" value="TreeGrafter"/>
</dbReference>
<dbReference type="SMART" id="SM00242">
    <property type="entry name" value="MYSc"/>
    <property type="match status" value="1"/>
</dbReference>
<dbReference type="PRINTS" id="PR00452">
    <property type="entry name" value="SH3DOMAIN"/>
</dbReference>
<evidence type="ECO:0000256" key="2">
    <source>
        <dbReference type="ARBA" id="ARBA00022443"/>
    </source>
</evidence>
<keyword evidence="5 9" id="KW-0518">Myosin</keyword>
<dbReference type="FunFam" id="1.10.10.820:FF:000001">
    <property type="entry name" value="Myosin heavy chain"/>
    <property type="match status" value="1"/>
</dbReference>
<dbReference type="Gene3D" id="1.20.58.530">
    <property type="match status" value="1"/>
</dbReference>
<dbReference type="Pfam" id="PF00063">
    <property type="entry name" value="Myosin_head"/>
    <property type="match status" value="1"/>
</dbReference>
<feature type="region of interest" description="Actin-binding" evidence="9">
    <location>
        <begin position="565"/>
        <end position="587"/>
    </location>
</feature>
<dbReference type="Gene3D" id="3.40.850.10">
    <property type="entry name" value="Kinesin motor domain"/>
    <property type="match status" value="1"/>
</dbReference>
<protein>
    <submittedName>
        <fullName evidence="13">Uncharacterized protein</fullName>
    </submittedName>
</protein>
<dbReference type="GO" id="GO:0007015">
    <property type="term" value="P:actin filament organization"/>
    <property type="evidence" value="ECO:0007669"/>
    <property type="project" value="TreeGrafter"/>
</dbReference>
<dbReference type="Gene3D" id="1.20.120.720">
    <property type="entry name" value="Myosin VI head, motor domain, U50 subdomain"/>
    <property type="match status" value="1"/>
</dbReference>
<dbReference type="GO" id="GO:0005524">
    <property type="term" value="F:ATP binding"/>
    <property type="evidence" value="ECO:0007669"/>
    <property type="project" value="UniProtKB-UniRule"/>
</dbReference>
<feature type="domain" description="TH1" evidence="12">
    <location>
        <begin position="725"/>
        <end position="916"/>
    </location>
</feature>
<dbReference type="InterPro" id="IPR001609">
    <property type="entry name" value="Myosin_head_motor_dom-like"/>
</dbReference>
<dbReference type="CDD" id="cd01378">
    <property type="entry name" value="MYSc_Myo1"/>
    <property type="match status" value="1"/>
</dbReference>
<name>A0A813WWB6_9BILA</name>
<evidence type="ECO:0000259" key="12">
    <source>
        <dbReference type="PROSITE" id="PS51757"/>
    </source>
</evidence>
<evidence type="ECO:0000256" key="7">
    <source>
        <dbReference type="ARBA" id="ARBA00023203"/>
    </source>
</evidence>
<keyword evidence="3 9" id="KW-0547">Nucleotide-binding</keyword>
<dbReference type="PRINTS" id="PR00193">
    <property type="entry name" value="MYOSINHEAVY"/>
</dbReference>
<accession>A0A813WWB6</accession>